<evidence type="ECO:0000313" key="2">
    <source>
        <dbReference type="EMBL" id="NHZ37727.1"/>
    </source>
</evidence>
<proteinExistence type="predicted"/>
<gene>
    <name evidence="2" type="ORF">F0185_29630</name>
</gene>
<name>A0ABX0M071_9BURK</name>
<keyword evidence="3" id="KW-1185">Reference proteome</keyword>
<dbReference type="EMBL" id="VUYU01000033">
    <property type="protein sequence ID" value="NHZ37727.1"/>
    <property type="molecule type" value="Genomic_DNA"/>
</dbReference>
<feature type="region of interest" description="Disordered" evidence="1">
    <location>
        <begin position="66"/>
        <end position="85"/>
    </location>
</feature>
<protein>
    <submittedName>
        <fullName evidence="2">Uncharacterized protein</fullName>
    </submittedName>
</protein>
<dbReference type="Proteomes" id="UP000785613">
    <property type="component" value="Unassembled WGS sequence"/>
</dbReference>
<dbReference type="InterPro" id="IPR043746">
    <property type="entry name" value="DUF5691"/>
</dbReference>
<sequence length="547" mass="60153">MSSPLPIKIHQTLQIGTSRAAPGFDEDLPLALRDSVRSRPGANAAPQEENLWLSLAAHALWQRAGCQPDSAGSVPPMTPSGDSDALRPCPAQAEKALALLLLDEYPQVRPEWLRLANAHRCRLPPRLLPGVLDLGTSQRPLRTLIEGVLGARGHWLAQQNPDWNWVGADTSDMRVGDMRVGDVQALWEDGNIEQRAQALRDMRVGDVRVGEAGAALLALQATWTNETPEHRATLLGCLSVGLSLADEAFLESALDDKRKEVRTVAQRLLAGLPGAQLAMRMRERAMPLLRVERNGDTAHLLAEVPQERDKSMQRDGVGAGLYPAMGEKSGWLVDILAAVPPTHWSSTFDASPRACLALAMASEFKHTLLLGWSSALQRSLQAGYDAGLHAWFTAFLDLYLKSTGIHTHMPRDFFSLFGALPPDAADDLLRTLVEATPAAWMRAHSSLIDLLDDAAKNAKRNWPLDLSKAVVGRIQAGCAANTLQSWSLSYTMATLALVLDPLGIEDYENGWPKDIPEFAQWEETVDKFLRTLRFRHDMYLPFQEHSA</sequence>
<evidence type="ECO:0000313" key="3">
    <source>
        <dbReference type="Proteomes" id="UP000785613"/>
    </source>
</evidence>
<accession>A0ABX0M071</accession>
<dbReference type="Pfam" id="PF18944">
    <property type="entry name" value="DUF5691"/>
    <property type="match status" value="1"/>
</dbReference>
<reference evidence="2 3" key="1">
    <citation type="submission" date="2019-09" db="EMBL/GenBank/DDBJ databases">
        <title>Taxonomy of Antarctic Massilia spp.: description of Massilia rubra sp. nov., Massilia aquatica sp. nov., Massilia mucilaginosa sp. nov., Massilia frigida sp. nov. isolated from streams, lakes and regoliths.</title>
        <authorList>
            <person name="Holochova P."/>
            <person name="Sedlacek I."/>
            <person name="Kralova S."/>
            <person name="Maslanova I."/>
            <person name="Busse H.-J."/>
            <person name="Stankova E."/>
            <person name="Vrbovska V."/>
            <person name="Kovarovic V."/>
            <person name="Bartak M."/>
            <person name="Svec P."/>
            <person name="Pantucek R."/>
        </authorList>
    </citation>
    <scope>NUCLEOTIDE SEQUENCE [LARGE SCALE GENOMIC DNA]</scope>
    <source>
        <strain evidence="2 3">CCM 8692</strain>
    </source>
</reference>
<dbReference type="RefSeq" id="WP_167231411.1">
    <property type="nucleotide sequence ID" value="NZ_VUYU01000033.1"/>
</dbReference>
<organism evidence="2 3">
    <name type="scientific">Massilia rubra</name>
    <dbReference type="NCBI Taxonomy" id="2607910"/>
    <lineage>
        <taxon>Bacteria</taxon>
        <taxon>Pseudomonadati</taxon>
        <taxon>Pseudomonadota</taxon>
        <taxon>Betaproteobacteria</taxon>
        <taxon>Burkholderiales</taxon>
        <taxon>Oxalobacteraceae</taxon>
        <taxon>Telluria group</taxon>
        <taxon>Massilia</taxon>
    </lineage>
</organism>
<evidence type="ECO:0000256" key="1">
    <source>
        <dbReference type="SAM" id="MobiDB-lite"/>
    </source>
</evidence>
<comment type="caution">
    <text evidence="2">The sequence shown here is derived from an EMBL/GenBank/DDBJ whole genome shotgun (WGS) entry which is preliminary data.</text>
</comment>